<dbReference type="GO" id="GO:0050660">
    <property type="term" value="F:flavin adenine dinucleotide binding"/>
    <property type="evidence" value="ECO:0007669"/>
    <property type="project" value="InterPro"/>
</dbReference>
<dbReference type="FunFam" id="1.10.540.10:FF:000002">
    <property type="entry name" value="Acyl-CoA dehydrogenase FadE19"/>
    <property type="match status" value="1"/>
</dbReference>
<evidence type="ECO:0000256" key="5">
    <source>
        <dbReference type="ARBA" id="ARBA00023002"/>
    </source>
</evidence>
<sequence>MDFELNENQKLIQDTARRFAQEKIEPIASEIDKTGEFPHEIIKEMAELGLMGMIIPEEYGGAGLDFTSLAIAVEEISKASGSVGVIMAVNNSLCAYPILAFGNEQQKKKYLPLLATGKALGAFALTEPNVGSDPAHLESTIKDMGDYFLLNGTKRFITNGGEAKIFIVFATIDKEKEHKGICALIVERDFEGFSIGKHEDLMGLRSTANCELIFEDCKVPKENLLGNIGEGFKIAMHTLDVSRIDIGAQSVGIAQAALEKALTYTKERKQFGKYLYEFEMIQEMLADMATKIQAARLLVYYAASLKDKGVQRFSKESSMAKYFASQVAVEATRLAVQIHGGYGYTKDYAVERYYRDAKCMEIYEGTSEIQKIVIARNLIS</sequence>
<dbReference type="FunFam" id="1.20.140.10:FF:000004">
    <property type="entry name" value="Acyl-CoA dehydrogenase FadE25"/>
    <property type="match status" value="1"/>
</dbReference>
<evidence type="ECO:0000259" key="8">
    <source>
        <dbReference type="Pfam" id="PF02770"/>
    </source>
</evidence>
<dbReference type="SUPFAM" id="SSF56645">
    <property type="entry name" value="Acyl-CoA dehydrogenase NM domain-like"/>
    <property type="match status" value="1"/>
</dbReference>
<dbReference type="PANTHER" id="PTHR43884:SF12">
    <property type="entry name" value="ISOVALERYL-COA DEHYDROGENASE, MITOCHONDRIAL-RELATED"/>
    <property type="match status" value="1"/>
</dbReference>
<dbReference type="PANTHER" id="PTHR43884">
    <property type="entry name" value="ACYL-COA DEHYDROGENASE"/>
    <property type="match status" value="1"/>
</dbReference>
<comment type="caution">
    <text evidence="11">The sequence shown here is derived from an EMBL/GenBank/DDBJ whole genome shotgun (WGS) entry which is preliminary data.</text>
</comment>
<dbReference type="InterPro" id="IPR037069">
    <property type="entry name" value="AcylCoA_DH/ox_N_sf"/>
</dbReference>
<protein>
    <submittedName>
        <fullName evidence="11">Acyl-CoA dehydrogenase</fullName>
    </submittedName>
</protein>
<evidence type="ECO:0000256" key="4">
    <source>
        <dbReference type="ARBA" id="ARBA00022827"/>
    </source>
</evidence>
<comment type="similarity">
    <text evidence="2 6">Belongs to the acyl-CoA dehydrogenase family.</text>
</comment>
<dbReference type="FunFam" id="2.40.110.10:FF:000001">
    <property type="entry name" value="Acyl-CoA dehydrogenase, mitochondrial"/>
    <property type="match status" value="1"/>
</dbReference>
<feature type="domain" description="Acyl-CoA dehydrogenase/oxidase N-terminal" evidence="9">
    <location>
        <begin position="6"/>
        <end position="118"/>
    </location>
</feature>
<dbReference type="InterPro" id="IPR006091">
    <property type="entry name" value="Acyl-CoA_Oxase/DH_mid-dom"/>
</dbReference>
<keyword evidence="3 6" id="KW-0285">Flavoprotein</keyword>
<dbReference type="InterPro" id="IPR006089">
    <property type="entry name" value="Acyl-CoA_DH_CS"/>
</dbReference>
<feature type="domain" description="Acyl-CoA dehydrogenase/oxidase C-terminal" evidence="7">
    <location>
        <begin position="229"/>
        <end position="378"/>
    </location>
</feature>
<evidence type="ECO:0000313" key="10">
    <source>
        <dbReference type="EMBL" id="HGQ55116.1"/>
    </source>
</evidence>
<name>A0A7C4S0Z1_UNCW3</name>
<dbReference type="GO" id="GO:0003995">
    <property type="term" value="F:acyl-CoA dehydrogenase activity"/>
    <property type="evidence" value="ECO:0007669"/>
    <property type="project" value="InterPro"/>
</dbReference>
<organism evidence="11">
    <name type="scientific">candidate division WOR-3 bacterium</name>
    <dbReference type="NCBI Taxonomy" id="2052148"/>
    <lineage>
        <taxon>Bacteria</taxon>
        <taxon>Bacteria division WOR-3</taxon>
    </lineage>
</organism>
<dbReference type="Gene3D" id="2.40.110.10">
    <property type="entry name" value="Butyryl-CoA Dehydrogenase, subunit A, domain 2"/>
    <property type="match status" value="1"/>
</dbReference>
<comment type="cofactor">
    <cofactor evidence="1 6">
        <name>FAD</name>
        <dbReference type="ChEBI" id="CHEBI:57692"/>
    </cofactor>
</comment>
<evidence type="ECO:0000256" key="6">
    <source>
        <dbReference type="RuleBase" id="RU362125"/>
    </source>
</evidence>
<dbReference type="InterPro" id="IPR009075">
    <property type="entry name" value="AcylCo_DH/oxidase_C"/>
</dbReference>
<evidence type="ECO:0000256" key="3">
    <source>
        <dbReference type="ARBA" id="ARBA00022630"/>
    </source>
</evidence>
<proteinExistence type="inferred from homology"/>
<dbReference type="Pfam" id="PF02770">
    <property type="entry name" value="Acyl-CoA_dh_M"/>
    <property type="match status" value="1"/>
</dbReference>
<keyword evidence="4 6" id="KW-0274">FAD</keyword>
<evidence type="ECO:0000313" key="11">
    <source>
        <dbReference type="EMBL" id="HGU47104.1"/>
    </source>
</evidence>
<dbReference type="InterPro" id="IPR036250">
    <property type="entry name" value="AcylCo_DH-like_C"/>
</dbReference>
<dbReference type="Pfam" id="PF00441">
    <property type="entry name" value="Acyl-CoA_dh_1"/>
    <property type="match status" value="1"/>
</dbReference>
<dbReference type="InterPro" id="IPR046373">
    <property type="entry name" value="Acyl-CoA_Oxase/DH_mid-dom_sf"/>
</dbReference>
<dbReference type="EMBL" id="DTBX01000052">
    <property type="protein sequence ID" value="HGQ55116.1"/>
    <property type="molecule type" value="Genomic_DNA"/>
</dbReference>
<dbReference type="AlphaFoldDB" id="A0A7C4S0Z1"/>
<evidence type="ECO:0000259" key="9">
    <source>
        <dbReference type="Pfam" id="PF02771"/>
    </source>
</evidence>
<accession>A0A7C4S0Z1</accession>
<evidence type="ECO:0000256" key="2">
    <source>
        <dbReference type="ARBA" id="ARBA00009347"/>
    </source>
</evidence>
<evidence type="ECO:0000256" key="1">
    <source>
        <dbReference type="ARBA" id="ARBA00001974"/>
    </source>
</evidence>
<dbReference type="Gene3D" id="1.20.140.10">
    <property type="entry name" value="Butyryl-CoA Dehydrogenase, subunit A, domain 3"/>
    <property type="match status" value="1"/>
</dbReference>
<dbReference type="Pfam" id="PF02771">
    <property type="entry name" value="Acyl-CoA_dh_N"/>
    <property type="match status" value="1"/>
</dbReference>
<feature type="domain" description="Acyl-CoA oxidase/dehydrogenase middle" evidence="8">
    <location>
        <begin position="122"/>
        <end position="217"/>
    </location>
</feature>
<dbReference type="InterPro" id="IPR009100">
    <property type="entry name" value="AcylCoA_DH/oxidase_NM_dom_sf"/>
</dbReference>
<dbReference type="InterPro" id="IPR013786">
    <property type="entry name" value="AcylCoA_DH/ox_N"/>
</dbReference>
<dbReference type="EMBL" id="DSZH01000042">
    <property type="protein sequence ID" value="HGU47104.1"/>
    <property type="molecule type" value="Genomic_DNA"/>
</dbReference>
<evidence type="ECO:0000259" key="7">
    <source>
        <dbReference type="Pfam" id="PF00441"/>
    </source>
</evidence>
<gene>
    <name evidence="11" type="ORF">ENT60_00875</name>
    <name evidence="10" type="ORF">ENU28_01460</name>
</gene>
<dbReference type="CDD" id="cd01158">
    <property type="entry name" value="SCAD_SBCAD"/>
    <property type="match status" value="1"/>
</dbReference>
<keyword evidence="5 6" id="KW-0560">Oxidoreductase</keyword>
<dbReference type="PIRSF" id="PIRSF016578">
    <property type="entry name" value="HsaA"/>
    <property type="match status" value="1"/>
</dbReference>
<dbReference type="PROSITE" id="PS00073">
    <property type="entry name" value="ACYL_COA_DH_2"/>
    <property type="match status" value="1"/>
</dbReference>
<dbReference type="Gene3D" id="1.10.540.10">
    <property type="entry name" value="Acyl-CoA dehydrogenase/oxidase, N-terminal domain"/>
    <property type="match status" value="1"/>
</dbReference>
<reference evidence="11" key="1">
    <citation type="journal article" date="2020" name="mSystems">
        <title>Genome- and Community-Level Interaction Insights into Carbon Utilization and Element Cycling Functions of Hydrothermarchaeota in Hydrothermal Sediment.</title>
        <authorList>
            <person name="Zhou Z."/>
            <person name="Liu Y."/>
            <person name="Xu W."/>
            <person name="Pan J."/>
            <person name="Luo Z.H."/>
            <person name="Li M."/>
        </authorList>
    </citation>
    <scope>NUCLEOTIDE SEQUENCE [LARGE SCALE GENOMIC DNA]</scope>
    <source>
        <strain evidence="11">SpSt-594</strain>
        <strain evidence="10">SpSt-655</strain>
    </source>
</reference>
<dbReference type="SUPFAM" id="SSF47203">
    <property type="entry name" value="Acyl-CoA dehydrogenase C-terminal domain-like"/>
    <property type="match status" value="1"/>
</dbReference>